<dbReference type="AlphaFoldDB" id="A0A1G2EMT3"/>
<dbReference type="InterPro" id="IPR003869">
    <property type="entry name" value="Polysac_CapD-like"/>
</dbReference>
<keyword evidence="2" id="KW-0812">Transmembrane</keyword>
<keyword evidence="2" id="KW-1133">Transmembrane helix</keyword>
<evidence type="ECO:0000259" key="3">
    <source>
        <dbReference type="Pfam" id="PF02719"/>
    </source>
</evidence>
<dbReference type="SUPFAM" id="SSF51735">
    <property type="entry name" value="NAD(P)-binding Rossmann-fold domains"/>
    <property type="match status" value="2"/>
</dbReference>
<protein>
    <recommendedName>
        <fullName evidence="3">Polysaccharide biosynthesis protein CapD-like domain-containing protein</fullName>
    </recommendedName>
</protein>
<sequence length="590" mass="64934">MKKQKLIFIFADIIFIIIAVFLAFVLRFEGYIPQAFVFSMLKTAVFAILFSIPIYLFLGLYSFSWPYVGTRELVSLFTANIFSFAFSATWFFLTDNFSGFPRSALVISYLLIILFTGGIRISKRIYLQAFSIRNGGERVFIIGAGDAGEQVLRNISGSSYSPEGFIDDDISKRGSYIHGVKVLGGIEDIPFLSSKYDVKSVIIAVPSAADHIIKKAVQQSRKAGIKNIKILPPLSDIINGQVFLSDIKEFKMEDLLKRRPLVYNQSGTESFISGKTILITGGAGSIGSEIARQVSNSNPSKIIVLDQDETGVFNICKEIKGAVPVIADIQDKDKIEKTFGIFRPEIVFHAAAYKHVPLMESEPEEAVKNNIFGTKIVAEAARGAETFIFISTDKAVNPTSVMGACKRAGEMICQKLNGQGGTKFISVRFGNVLGSRGSVIPVFQEQIRKGGPVEVTTQEMERFFMTIPEAVGLVIQAASIGKGSEVFVLNMGSPIRIIDLAKDIIRLSGLEPDKDIPIVFSGKRTGEKISEETLYSEEILTQNSSILVANNTAVREGMELILEKLKTLSANQDRDGIVKTLSELVPEYKR</sequence>
<evidence type="ECO:0000256" key="1">
    <source>
        <dbReference type="ARBA" id="ARBA00007430"/>
    </source>
</evidence>
<feature type="transmembrane region" description="Helical" evidence="2">
    <location>
        <begin position="73"/>
        <end position="93"/>
    </location>
</feature>
<feature type="transmembrane region" description="Helical" evidence="2">
    <location>
        <begin position="7"/>
        <end position="28"/>
    </location>
</feature>
<dbReference type="InterPro" id="IPR036291">
    <property type="entry name" value="NAD(P)-bd_dom_sf"/>
</dbReference>
<dbReference type="InterPro" id="IPR051203">
    <property type="entry name" value="Polysaccharide_Synthase-Rel"/>
</dbReference>
<dbReference type="PANTHER" id="PTHR43318">
    <property type="entry name" value="UDP-N-ACETYLGLUCOSAMINE 4,6-DEHYDRATASE"/>
    <property type="match status" value="1"/>
</dbReference>
<organism evidence="4 5">
    <name type="scientific">Candidatus Nealsonbacteria bacterium RIFOXYB1_FULL_40_15</name>
    <dbReference type="NCBI Taxonomy" id="1801677"/>
    <lineage>
        <taxon>Bacteria</taxon>
        <taxon>Candidatus Nealsoniibacteriota</taxon>
    </lineage>
</organism>
<proteinExistence type="inferred from homology"/>
<accession>A0A1G2EMT3</accession>
<comment type="caution">
    <text evidence="4">The sequence shown here is derived from an EMBL/GenBank/DDBJ whole genome shotgun (WGS) entry which is preliminary data.</text>
</comment>
<reference evidence="4 5" key="1">
    <citation type="journal article" date="2016" name="Nat. Commun.">
        <title>Thousands of microbial genomes shed light on interconnected biogeochemical processes in an aquifer system.</title>
        <authorList>
            <person name="Anantharaman K."/>
            <person name="Brown C.T."/>
            <person name="Hug L.A."/>
            <person name="Sharon I."/>
            <person name="Castelle C.J."/>
            <person name="Probst A.J."/>
            <person name="Thomas B.C."/>
            <person name="Singh A."/>
            <person name="Wilkins M.J."/>
            <person name="Karaoz U."/>
            <person name="Brodie E.L."/>
            <person name="Williams K.H."/>
            <person name="Hubbard S.S."/>
            <person name="Banfield J.F."/>
        </authorList>
    </citation>
    <scope>NUCLEOTIDE SEQUENCE [LARGE SCALE GENOMIC DNA]</scope>
</reference>
<evidence type="ECO:0000313" key="5">
    <source>
        <dbReference type="Proteomes" id="UP000177740"/>
    </source>
</evidence>
<dbReference type="Proteomes" id="UP000177740">
    <property type="component" value="Unassembled WGS sequence"/>
</dbReference>
<dbReference type="Gene3D" id="3.40.50.720">
    <property type="entry name" value="NAD(P)-binding Rossmann-like Domain"/>
    <property type="match status" value="2"/>
</dbReference>
<dbReference type="EMBL" id="MHMM01000010">
    <property type="protein sequence ID" value="OGZ27124.1"/>
    <property type="molecule type" value="Genomic_DNA"/>
</dbReference>
<feature type="transmembrane region" description="Helical" evidence="2">
    <location>
        <begin position="99"/>
        <end position="119"/>
    </location>
</feature>
<dbReference type="CDD" id="cd05237">
    <property type="entry name" value="UDP_invert_4-6DH_SDR_e"/>
    <property type="match status" value="1"/>
</dbReference>
<keyword evidence="2" id="KW-0472">Membrane</keyword>
<evidence type="ECO:0000256" key="2">
    <source>
        <dbReference type="SAM" id="Phobius"/>
    </source>
</evidence>
<feature type="transmembrane region" description="Helical" evidence="2">
    <location>
        <begin position="40"/>
        <end position="61"/>
    </location>
</feature>
<evidence type="ECO:0000313" key="4">
    <source>
        <dbReference type="EMBL" id="OGZ27124.1"/>
    </source>
</evidence>
<dbReference type="PANTHER" id="PTHR43318:SF1">
    <property type="entry name" value="POLYSACCHARIDE BIOSYNTHESIS PROTEIN EPSC-RELATED"/>
    <property type="match status" value="1"/>
</dbReference>
<comment type="similarity">
    <text evidence="1">Belongs to the polysaccharide synthase family.</text>
</comment>
<gene>
    <name evidence="4" type="ORF">A2365_00440</name>
</gene>
<feature type="domain" description="Polysaccharide biosynthesis protein CapD-like" evidence="3">
    <location>
        <begin position="277"/>
        <end position="542"/>
    </location>
</feature>
<name>A0A1G2EMT3_9BACT</name>
<dbReference type="Pfam" id="PF13727">
    <property type="entry name" value="CoA_binding_3"/>
    <property type="match status" value="1"/>
</dbReference>
<dbReference type="STRING" id="1801677.A2365_00440"/>
<dbReference type="Pfam" id="PF02719">
    <property type="entry name" value="Polysacc_synt_2"/>
    <property type="match status" value="1"/>
</dbReference>